<dbReference type="PANTHER" id="PTHR34351:SF1">
    <property type="entry name" value="SLR1927 PROTEIN"/>
    <property type="match status" value="1"/>
</dbReference>
<comment type="caution">
    <text evidence="2">The sequence shown here is derived from an EMBL/GenBank/DDBJ whole genome shotgun (WGS) entry which is preliminary data.</text>
</comment>
<accession>A0A3N1NYG9</accession>
<dbReference type="OrthoDB" id="5298497at2"/>
<keyword evidence="1" id="KW-1133">Transmembrane helix</keyword>
<name>A0A3N1NYG9_9GAMM</name>
<dbReference type="PANTHER" id="PTHR34351">
    <property type="entry name" value="SLR1927 PROTEIN-RELATED"/>
    <property type="match status" value="1"/>
</dbReference>
<proteinExistence type="predicted"/>
<gene>
    <name evidence="2" type="ORF">EDC38_0959</name>
</gene>
<reference evidence="2 3" key="1">
    <citation type="submission" date="2018-11" db="EMBL/GenBank/DDBJ databases">
        <title>Genomic Encyclopedia of Type Strains, Phase IV (KMG-IV): sequencing the most valuable type-strain genomes for metagenomic binning, comparative biology and taxonomic classification.</title>
        <authorList>
            <person name="Goeker M."/>
        </authorList>
    </citation>
    <scope>NUCLEOTIDE SEQUENCE [LARGE SCALE GENOMIC DNA]</scope>
    <source>
        <strain evidence="2 3">DSM 16974</strain>
    </source>
</reference>
<dbReference type="Proteomes" id="UP000273643">
    <property type="component" value="Unassembled WGS sequence"/>
</dbReference>
<sequence length="327" mass="37304">MRLPDTLTHWFWHWVVRRAPRAESVRLRHKSIYVLPTAQGIGFLLVITLLWLLGTNYENNLVLASAFLLLSLMTVSVVHAFRNLSGLTLSVQRAHPAFAGEWAEFDLMLQPASGSRHEALLLGWDRDLTVEADVPHRAERTVTLAYRARRRGWLVPERLRVQSYYPLGLFRVWSWVHLDGRALIYPAPRSSDHPPQAHLSGEVGEQLSAENQEEFQGFRPYQVGAPMAHVAWKLYAREQGLYLKDYAGYQSEQVWLDWDALPGLDQESRLSRLCFWAVEYGKTSAEYGLRLPGLDIPLGRGQAHQERVLRALALYGMPEQAEGGERG</sequence>
<feature type="transmembrane region" description="Helical" evidence="1">
    <location>
        <begin position="32"/>
        <end position="54"/>
    </location>
</feature>
<evidence type="ECO:0000313" key="2">
    <source>
        <dbReference type="EMBL" id="ROQ20358.1"/>
    </source>
</evidence>
<evidence type="ECO:0000313" key="3">
    <source>
        <dbReference type="Proteomes" id="UP000273643"/>
    </source>
</evidence>
<feature type="transmembrane region" description="Helical" evidence="1">
    <location>
        <begin position="60"/>
        <end position="81"/>
    </location>
</feature>
<keyword evidence="1" id="KW-0812">Transmembrane</keyword>
<organism evidence="2 3">
    <name type="scientific">Marinimicrobium koreense</name>
    <dbReference type="NCBI Taxonomy" id="306545"/>
    <lineage>
        <taxon>Bacteria</taxon>
        <taxon>Pseudomonadati</taxon>
        <taxon>Pseudomonadota</taxon>
        <taxon>Gammaproteobacteria</taxon>
        <taxon>Cellvibrionales</taxon>
        <taxon>Cellvibrionaceae</taxon>
        <taxon>Marinimicrobium</taxon>
    </lineage>
</organism>
<protein>
    <submittedName>
        <fullName evidence="2">Uncharacterized protein (DUF58 family)</fullName>
    </submittedName>
</protein>
<evidence type="ECO:0000256" key="1">
    <source>
        <dbReference type="SAM" id="Phobius"/>
    </source>
</evidence>
<keyword evidence="1" id="KW-0472">Membrane</keyword>
<dbReference type="AlphaFoldDB" id="A0A3N1NYG9"/>
<keyword evidence="3" id="KW-1185">Reference proteome</keyword>
<dbReference type="EMBL" id="RJUK01000001">
    <property type="protein sequence ID" value="ROQ20358.1"/>
    <property type="molecule type" value="Genomic_DNA"/>
</dbReference>
<dbReference type="RefSeq" id="WP_123637526.1">
    <property type="nucleotide sequence ID" value="NZ_JBHYFO010000002.1"/>
</dbReference>